<dbReference type="RefSeq" id="WP_150333034.1">
    <property type="nucleotide sequence ID" value="NZ_CP044108.1"/>
</dbReference>
<dbReference type="EMBL" id="CP044108">
    <property type="protein sequence ID" value="QEU11648.1"/>
    <property type="molecule type" value="Genomic_DNA"/>
</dbReference>
<keyword evidence="3" id="KW-1185">Reference proteome</keyword>
<accession>A0ABX6A4B9</accession>
<evidence type="ECO:0008006" key="4">
    <source>
        <dbReference type="Google" id="ProtNLM"/>
    </source>
</evidence>
<organism evidence="2 3">
    <name type="scientific">Dermabacter vaginalis</name>
    <dbReference type="NCBI Taxonomy" id="1630135"/>
    <lineage>
        <taxon>Bacteria</taxon>
        <taxon>Bacillati</taxon>
        <taxon>Actinomycetota</taxon>
        <taxon>Actinomycetes</taxon>
        <taxon>Micrococcales</taxon>
        <taxon>Dermabacteraceae</taxon>
        <taxon>Dermabacter</taxon>
    </lineage>
</organism>
<evidence type="ECO:0000256" key="1">
    <source>
        <dbReference type="SAM" id="MobiDB-lite"/>
    </source>
</evidence>
<proteinExistence type="predicted"/>
<reference evidence="2 3" key="1">
    <citation type="submission" date="2019-09" db="EMBL/GenBank/DDBJ databases">
        <title>FDA dAtabase for Regulatory Grade micrObial Sequences (FDA-ARGOS): Supporting development and validation of Infectious Disease Dx tests.</title>
        <authorList>
            <person name="Sciortino C."/>
            <person name="Tallon L."/>
            <person name="Sadzewicz L."/>
            <person name="Vavikolanu K."/>
            <person name="Mehta A."/>
            <person name="Aluvathingal J."/>
            <person name="Nadendla S."/>
            <person name="Nandy P."/>
            <person name="Geyer C."/>
            <person name="Yan Y."/>
            <person name="Sichtig H."/>
        </authorList>
    </citation>
    <scope>NUCLEOTIDE SEQUENCE [LARGE SCALE GENOMIC DNA]</scope>
    <source>
        <strain evidence="2 3">FDAARGOS_640</strain>
    </source>
</reference>
<dbReference type="Proteomes" id="UP000323865">
    <property type="component" value="Chromosome"/>
</dbReference>
<evidence type="ECO:0000313" key="3">
    <source>
        <dbReference type="Proteomes" id="UP000323865"/>
    </source>
</evidence>
<protein>
    <recommendedName>
        <fullName evidence="4">Tail terminator</fullName>
    </recommendedName>
</protein>
<sequence>MNPFDVFDAAVRLLEPLGVPVNPKDSPARMIRVSITPGTVGNRRMSAAAVDRVHTLTVMCVGKTEEEAAWLAYHVTDYLDGARTGSPDGTFTDTSFDGDPLPETATAPRSWSKTLTFQWTTKRRRHEREK</sequence>
<feature type="region of interest" description="Disordered" evidence="1">
    <location>
        <begin position="86"/>
        <end position="109"/>
    </location>
</feature>
<gene>
    <name evidence="2" type="ORF">FOB48_04620</name>
</gene>
<feature type="compositionally biased region" description="Low complexity" evidence="1">
    <location>
        <begin position="86"/>
        <end position="99"/>
    </location>
</feature>
<name>A0ABX6A4B9_9MICO</name>
<evidence type="ECO:0000313" key="2">
    <source>
        <dbReference type="EMBL" id="QEU11648.1"/>
    </source>
</evidence>